<gene>
    <name evidence="2" type="ORF">FBEOM_5979</name>
</gene>
<keyword evidence="3" id="KW-1185">Reference proteome</keyword>
<dbReference type="GO" id="GO:0004029">
    <property type="term" value="F:aldehyde dehydrogenase (NAD+) activity"/>
    <property type="evidence" value="ECO:0007669"/>
    <property type="project" value="TreeGrafter"/>
</dbReference>
<name>A0A9P5AKH7_9HYPO</name>
<organism evidence="2 3">
    <name type="scientific">Fusarium beomiforme</name>
    <dbReference type="NCBI Taxonomy" id="44412"/>
    <lineage>
        <taxon>Eukaryota</taxon>
        <taxon>Fungi</taxon>
        <taxon>Dikarya</taxon>
        <taxon>Ascomycota</taxon>
        <taxon>Pezizomycotina</taxon>
        <taxon>Sordariomycetes</taxon>
        <taxon>Hypocreomycetidae</taxon>
        <taxon>Hypocreales</taxon>
        <taxon>Nectriaceae</taxon>
        <taxon>Fusarium</taxon>
        <taxon>Fusarium burgessii species complex</taxon>
    </lineage>
</organism>
<proteinExistence type="predicted"/>
<evidence type="ECO:0000313" key="3">
    <source>
        <dbReference type="Proteomes" id="UP000730481"/>
    </source>
</evidence>
<dbReference type="Pfam" id="PF01370">
    <property type="entry name" value="Epimerase"/>
    <property type="match status" value="1"/>
</dbReference>
<dbReference type="Gene3D" id="3.40.50.720">
    <property type="entry name" value="NAD(P)-binding Rossmann-like Domain"/>
    <property type="match status" value="1"/>
</dbReference>
<dbReference type="AlphaFoldDB" id="A0A9P5AKH7"/>
<dbReference type="OrthoDB" id="2130169at2759"/>
<reference evidence="2" key="2">
    <citation type="submission" date="2020-02" db="EMBL/GenBank/DDBJ databases">
        <title>Identification and distribution of gene clusters putatively required for synthesis of sphingolipid metabolism inhibitors in phylogenetically diverse species of the filamentous fungus Fusarium.</title>
        <authorList>
            <person name="Kim H.-S."/>
            <person name="Busman M."/>
            <person name="Brown D.W."/>
            <person name="Divon H."/>
            <person name="Uhlig S."/>
            <person name="Proctor R.H."/>
        </authorList>
    </citation>
    <scope>NUCLEOTIDE SEQUENCE</scope>
    <source>
        <strain evidence="2">NRRL 25174</strain>
    </source>
</reference>
<dbReference type="SUPFAM" id="SSF51735">
    <property type="entry name" value="NAD(P)-binding Rossmann-fold domains"/>
    <property type="match status" value="1"/>
</dbReference>
<feature type="domain" description="NAD-dependent epimerase/dehydratase" evidence="1">
    <location>
        <begin position="218"/>
        <end position="430"/>
    </location>
</feature>
<accession>A0A9P5AKH7</accession>
<evidence type="ECO:0000259" key="1">
    <source>
        <dbReference type="Pfam" id="PF01370"/>
    </source>
</evidence>
<dbReference type="PANTHER" id="PTHR48079">
    <property type="entry name" value="PROTEIN YEEZ"/>
    <property type="match status" value="1"/>
</dbReference>
<sequence length="608" mass="66484">MGHCDSHLYASVQGWQLSCLNTYGFTWPIAAPLVQESLSRDLPLAIYHTGIHMQSYEKKDCLFSCPSIGSDIAVDPNDFRYLDIIPLLRVCMESEDASCTQEASSAFSTSQVTHSWLGRYEFNAFDQNAIVGLNTEMFDVLFCTEFSGHESQQVPACGEGPGAGQWSHMSALSGSNRKLLASTNINNNGQDLPVSIAPHPTKTFADPLQTALAPLELKVRALVRDASKGAAITKEFSQVQLVTGGLDDAEVIAQEARDADIVLNLAATGHLKSVQTIYDALSNKPKGAKPPYYIQISGASALAAGELADKSRVFGTGSDVIYNDLTGIDSIKSLIKQHPSRAVDNYIFSVSEQNSHVKTALVVPPIIYGQGRGPGNQRSVQIPSLARATLERKKGLQVGPGESRWGNIHIADLSRIFLSLVEKAVEGNQDENIWGASGVFFTGAGELSFAEISRRVAVAANDFNLIPSTEIDSLDGKEIDSIIPHGSVLLGTNARAGADRAKKVLGWQPERESLEEHIPSAVIQEAEALGIKEKEKKPYDKLASLHPDWPWFFTVRGADRHMWWEQECLERSPDDFDLYIYNNFGCSGGLEMFETIIFRFNSVFKPDS</sequence>
<evidence type="ECO:0000313" key="2">
    <source>
        <dbReference type="EMBL" id="KAF4340118.1"/>
    </source>
</evidence>
<dbReference type="InterPro" id="IPR036291">
    <property type="entry name" value="NAD(P)-bd_dom_sf"/>
</dbReference>
<protein>
    <submittedName>
        <fullName evidence="2">Nucleoside-diphosphate-sugar epimerase</fullName>
    </submittedName>
</protein>
<dbReference type="InterPro" id="IPR001509">
    <property type="entry name" value="Epimerase_deHydtase"/>
</dbReference>
<comment type="caution">
    <text evidence="2">The sequence shown here is derived from an EMBL/GenBank/DDBJ whole genome shotgun (WGS) entry which is preliminary data.</text>
</comment>
<dbReference type="Proteomes" id="UP000730481">
    <property type="component" value="Unassembled WGS sequence"/>
</dbReference>
<reference evidence="2" key="1">
    <citation type="journal article" date="2017" name="Mycologia">
        <title>Fusarium algeriense, sp. nov., a novel toxigenic crown rot pathogen of durum wheat from Algeria is nested in the Fusarium burgessii species complex.</title>
        <authorList>
            <person name="Laraba I."/>
            <person name="Keddad A."/>
            <person name="Boureghda H."/>
            <person name="Abdallah N."/>
            <person name="Vaughan M.M."/>
            <person name="Proctor R.H."/>
            <person name="Busman M."/>
            <person name="O'Donnell K."/>
        </authorList>
    </citation>
    <scope>NUCLEOTIDE SEQUENCE</scope>
    <source>
        <strain evidence="2">NRRL 25174</strain>
    </source>
</reference>
<dbReference type="GO" id="GO:0005737">
    <property type="term" value="C:cytoplasm"/>
    <property type="evidence" value="ECO:0007669"/>
    <property type="project" value="TreeGrafter"/>
</dbReference>
<dbReference type="PANTHER" id="PTHR48079:SF8">
    <property type="entry name" value="NAD(P)-BINDING DOMAIN-CONTAINING PROTEIN"/>
    <property type="match status" value="1"/>
</dbReference>
<dbReference type="EMBL" id="PVQB02000248">
    <property type="protein sequence ID" value="KAF4340118.1"/>
    <property type="molecule type" value="Genomic_DNA"/>
</dbReference>
<dbReference type="InterPro" id="IPR051783">
    <property type="entry name" value="NAD(P)-dependent_oxidoreduct"/>
</dbReference>